<evidence type="ECO:0000313" key="3">
    <source>
        <dbReference type="Proteomes" id="UP000077143"/>
    </source>
</evidence>
<organism evidence="2 3">
    <name type="scientific">Mycobacterium adipatum</name>
    <dbReference type="NCBI Taxonomy" id="1682113"/>
    <lineage>
        <taxon>Bacteria</taxon>
        <taxon>Bacillati</taxon>
        <taxon>Actinomycetota</taxon>
        <taxon>Actinomycetes</taxon>
        <taxon>Mycobacteriales</taxon>
        <taxon>Mycobacteriaceae</taxon>
        <taxon>Mycobacterium</taxon>
    </lineage>
</organism>
<name>A0A172UXD1_9MYCO</name>
<evidence type="ECO:0000256" key="1">
    <source>
        <dbReference type="SAM" id="MobiDB-lite"/>
    </source>
</evidence>
<keyword evidence="3" id="KW-1185">Reference proteome</keyword>
<evidence type="ECO:0000313" key="2">
    <source>
        <dbReference type="EMBL" id="ANE83504.1"/>
    </source>
</evidence>
<dbReference type="RefSeq" id="WP_068004352.1">
    <property type="nucleotide sequence ID" value="NZ_CP015597.1"/>
</dbReference>
<accession>A0A172UXD1</accession>
<keyword evidence="2" id="KW-0614">Plasmid</keyword>
<proteinExistence type="predicted"/>
<dbReference type="Proteomes" id="UP000077143">
    <property type="component" value="Plasmid pMYC1"/>
</dbReference>
<feature type="region of interest" description="Disordered" evidence="1">
    <location>
        <begin position="53"/>
        <end position="80"/>
    </location>
</feature>
<dbReference type="AlphaFoldDB" id="A0A172UXD1"/>
<dbReference type="KEGG" id="madi:A7U43_28800"/>
<dbReference type="OrthoDB" id="4762981at2"/>
<reference evidence="2 3" key="1">
    <citation type="submission" date="2016-05" db="EMBL/GenBank/DDBJ databases">
        <title>Complete genome sequence of a phthalic acid esters degrading Mycobacterium sp. YC-RL4.</title>
        <authorList>
            <person name="Ren L."/>
            <person name="Fan S."/>
            <person name="Ruth N."/>
            <person name="Jia Y."/>
            <person name="Wang J."/>
            <person name="Qiao C."/>
        </authorList>
    </citation>
    <scope>NUCLEOTIDE SEQUENCE [LARGE SCALE GENOMIC DNA]</scope>
    <source>
        <strain evidence="2 3">YC-RL4</strain>
        <plasmid evidence="3">pmyc1</plasmid>
    </source>
</reference>
<protein>
    <submittedName>
        <fullName evidence="2">Uncharacterized protein</fullName>
    </submittedName>
</protein>
<geneLocation type="plasmid" evidence="3">
    <name>pmyc1</name>
</geneLocation>
<sequence length="117" mass="13217">MTDPTDTPPWHTEHHQVLDFAAVLTAAGTLTTARDALDYLDSPHRFHPEHALWTRCDHPRPPSPDDLANARQLGRTSPQATELRRLHHTAAATWDAFCALLDEFDHTGRPLRAVDRQ</sequence>
<gene>
    <name evidence="2" type="ORF">A7U43_28800</name>
</gene>
<dbReference type="EMBL" id="CP015597">
    <property type="protein sequence ID" value="ANE83504.1"/>
    <property type="molecule type" value="Genomic_DNA"/>
</dbReference>